<dbReference type="AlphaFoldDB" id="F6BB69"/>
<gene>
    <name evidence="6" type="ordered locus">Metig_0398</name>
</gene>
<dbReference type="EMBL" id="CP002737">
    <property type="protein sequence ID" value="AEF95954.1"/>
    <property type="molecule type" value="Genomic_DNA"/>
</dbReference>
<dbReference type="SFLD" id="SFLDS00029">
    <property type="entry name" value="Radical_SAM"/>
    <property type="match status" value="1"/>
</dbReference>
<keyword evidence="2" id="KW-0479">Metal-binding</keyword>
<organism evidence="7">
    <name type="scientific">Methanotorris igneus (strain DSM 5666 / JCM 11834 / Kol 5)</name>
    <dbReference type="NCBI Taxonomy" id="880724"/>
    <lineage>
        <taxon>Archaea</taxon>
        <taxon>Methanobacteriati</taxon>
        <taxon>Methanobacteriota</taxon>
        <taxon>Methanomada group</taxon>
        <taxon>Methanococci</taxon>
        <taxon>Methanococcales</taxon>
        <taxon>Methanocaldococcaceae</taxon>
        <taxon>Methanotorris</taxon>
    </lineage>
</organism>
<dbReference type="InterPro" id="IPR040087">
    <property type="entry name" value="MJ0021-like"/>
</dbReference>
<keyword evidence="1" id="KW-0949">S-adenosyl-L-methionine</keyword>
<evidence type="ECO:0000313" key="7">
    <source>
        <dbReference type="Proteomes" id="UP000009227"/>
    </source>
</evidence>
<evidence type="ECO:0000259" key="5">
    <source>
        <dbReference type="PROSITE" id="PS51918"/>
    </source>
</evidence>
<dbReference type="SFLD" id="SFLDG01108">
    <property type="entry name" value="Uncharacterised_Radical_SAM_Su"/>
    <property type="match status" value="1"/>
</dbReference>
<dbReference type="GO" id="GO:0051536">
    <property type="term" value="F:iron-sulfur cluster binding"/>
    <property type="evidence" value="ECO:0007669"/>
    <property type="project" value="UniProtKB-KW"/>
</dbReference>
<dbReference type="InterPro" id="IPR058240">
    <property type="entry name" value="rSAM_sf"/>
</dbReference>
<dbReference type="HOGENOM" id="CLU_053467_0_0_2"/>
<protein>
    <submittedName>
        <fullName evidence="6">Radical SAM domain protein</fullName>
    </submittedName>
</protein>
<dbReference type="GO" id="GO:0003824">
    <property type="term" value="F:catalytic activity"/>
    <property type="evidence" value="ECO:0007669"/>
    <property type="project" value="InterPro"/>
</dbReference>
<proteinExistence type="predicted"/>
<dbReference type="Proteomes" id="UP000009227">
    <property type="component" value="Chromosome"/>
</dbReference>
<accession>F6BB69</accession>
<dbReference type="CDD" id="cd01335">
    <property type="entry name" value="Radical_SAM"/>
    <property type="match status" value="1"/>
</dbReference>
<dbReference type="SMART" id="SM00729">
    <property type="entry name" value="Elp3"/>
    <property type="match status" value="1"/>
</dbReference>
<evidence type="ECO:0000256" key="3">
    <source>
        <dbReference type="ARBA" id="ARBA00023004"/>
    </source>
</evidence>
<reference evidence="6 7" key="1">
    <citation type="submission" date="2011-05" db="EMBL/GenBank/DDBJ databases">
        <title>Complete sequence of Methanotorris igneus Kol 5.</title>
        <authorList>
            <consortium name="US DOE Joint Genome Institute"/>
            <person name="Lucas S."/>
            <person name="Han J."/>
            <person name="Lapidus A."/>
            <person name="Cheng J.-F."/>
            <person name="Goodwin L."/>
            <person name="Pitluck S."/>
            <person name="Peters L."/>
            <person name="Mikhailova N."/>
            <person name="Chertkov O."/>
            <person name="Han C."/>
            <person name="Tapia R."/>
            <person name="Land M."/>
            <person name="Hauser L."/>
            <person name="Kyrpides N."/>
            <person name="Ivanova N."/>
            <person name="Pagani I."/>
            <person name="Sieprawska-Lupa M."/>
            <person name="Whitman W."/>
            <person name="Woyke T."/>
        </authorList>
    </citation>
    <scope>NUCLEOTIDE SEQUENCE [LARGE SCALE GENOMIC DNA]</scope>
    <source>
        <strain evidence="7">DSM 5666 / JCM 11834 / Kol 5</strain>
    </source>
</reference>
<dbReference type="SUPFAM" id="SSF102114">
    <property type="entry name" value="Radical SAM enzymes"/>
    <property type="match status" value="1"/>
</dbReference>
<evidence type="ECO:0000256" key="2">
    <source>
        <dbReference type="ARBA" id="ARBA00022723"/>
    </source>
</evidence>
<dbReference type="InterPro" id="IPR013785">
    <property type="entry name" value="Aldolase_TIM"/>
</dbReference>
<dbReference type="InterPro" id="IPR007197">
    <property type="entry name" value="rSAM"/>
</dbReference>
<evidence type="ECO:0000313" key="6">
    <source>
        <dbReference type="EMBL" id="AEF95954.1"/>
    </source>
</evidence>
<dbReference type="KEGG" id="mig:Metig_0398"/>
<keyword evidence="4" id="KW-0411">Iron-sulfur</keyword>
<keyword evidence="3" id="KW-0408">Iron</keyword>
<dbReference type="InterPro" id="IPR006638">
    <property type="entry name" value="Elp3/MiaA/NifB-like_rSAM"/>
</dbReference>
<dbReference type="STRING" id="880724.Metig_0398"/>
<dbReference type="PANTHER" id="PTHR43288:SF1">
    <property type="entry name" value="GLYCYL-RADICAL ENZYME ACTIVATING ENZYME MJ0021-RELATED"/>
    <property type="match status" value="1"/>
</dbReference>
<evidence type="ECO:0000256" key="4">
    <source>
        <dbReference type="ARBA" id="ARBA00023014"/>
    </source>
</evidence>
<dbReference type="Gene3D" id="3.20.20.70">
    <property type="entry name" value="Aldolase class I"/>
    <property type="match status" value="1"/>
</dbReference>
<dbReference type="InterPro" id="IPR058374">
    <property type="entry name" value="DUF8061"/>
</dbReference>
<sequence length="399" mass="46013">MVVMELPKGCQYCIRGEKLVLFVTGLCNQNCYYCPLSEKRKGKDVIYANERQITSIEEAIEEAYLCSSKGVGITGGNPLLRINRTCEYLKALKNEFGEKFHAHLYTTPDLIDREKLEKLQDAGLDEIRLHPTKIFNEIGAKQKAASTATEGCREVEYEYSTKSEGFCSNADEKYYNLLLDKLKLCMEYIEDVGVEIPSIPNMEKEILNLAYKLDEIGVKFLNINELEFSETTYETLIAKGFEVKDDISSAIKGSEETALYVSENFKGNMIINYCPSSLKDNIQLRNRLINRAKNVAKDYEVITDEGLLLRGIMIFDNEEDLEEIAEILRDNEVEFEIVENKIYLNPFVLEDLIEEMKRARYEIKFSAYISEVYPTADALEVERIPLVTKKLRFRRRRKL</sequence>
<dbReference type="Pfam" id="PF04055">
    <property type="entry name" value="Radical_SAM"/>
    <property type="match status" value="1"/>
</dbReference>
<dbReference type="PANTHER" id="PTHR43288">
    <property type="entry name" value="BIOTIN SYNTHASE-RELATED PROTEIN, RADICAL SAM SUPERFAMILY"/>
    <property type="match status" value="1"/>
</dbReference>
<name>F6BB69_METIK</name>
<dbReference type="PROSITE" id="PS51918">
    <property type="entry name" value="RADICAL_SAM"/>
    <property type="match status" value="1"/>
</dbReference>
<feature type="domain" description="Radical SAM core" evidence="5">
    <location>
        <begin position="12"/>
        <end position="264"/>
    </location>
</feature>
<dbReference type="Pfam" id="PF26257">
    <property type="entry name" value="DUF8061"/>
    <property type="match status" value="1"/>
</dbReference>
<dbReference type="GO" id="GO:0046872">
    <property type="term" value="F:metal ion binding"/>
    <property type="evidence" value="ECO:0007669"/>
    <property type="project" value="UniProtKB-KW"/>
</dbReference>
<keyword evidence="7" id="KW-1185">Reference proteome</keyword>
<evidence type="ECO:0000256" key="1">
    <source>
        <dbReference type="ARBA" id="ARBA00022691"/>
    </source>
</evidence>